<dbReference type="PROSITE" id="PS51157">
    <property type="entry name" value="ZF_UBR"/>
    <property type="match status" value="1"/>
</dbReference>
<organism evidence="24 25">
    <name type="scientific">Culex pipiens pipiens</name>
    <name type="common">Northern house mosquito</name>
    <dbReference type="NCBI Taxonomy" id="38569"/>
    <lineage>
        <taxon>Eukaryota</taxon>
        <taxon>Metazoa</taxon>
        <taxon>Ecdysozoa</taxon>
        <taxon>Arthropoda</taxon>
        <taxon>Hexapoda</taxon>
        <taxon>Insecta</taxon>
        <taxon>Pterygota</taxon>
        <taxon>Neoptera</taxon>
        <taxon>Endopterygota</taxon>
        <taxon>Diptera</taxon>
        <taxon>Nematocera</taxon>
        <taxon>Culicoidea</taxon>
        <taxon>Culicidae</taxon>
        <taxon>Culicinae</taxon>
        <taxon>Culicini</taxon>
        <taxon>Culex</taxon>
        <taxon>Culex</taxon>
    </lineage>
</organism>
<dbReference type="CDD" id="cd15542">
    <property type="entry name" value="PHD_UBR7"/>
    <property type="match status" value="1"/>
</dbReference>
<dbReference type="EMBL" id="JBEHCU010000671">
    <property type="protein sequence ID" value="KAL1404222.1"/>
    <property type="molecule type" value="Genomic_DNA"/>
</dbReference>
<keyword evidence="9" id="KW-0479">Metal-binding</keyword>
<dbReference type="InterPro" id="IPR047506">
    <property type="entry name" value="UBR7-like_UBR-box"/>
</dbReference>
<protein>
    <recommendedName>
        <fullName evidence="18">Putative E3 ubiquitin-protein ligase UBR7</fullName>
        <ecNumber evidence="4">2.3.2.27</ecNumber>
    </recommendedName>
    <alternativeName>
        <fullName evidence="19">N-recognin-7</fullName>
    </alternativeName>
    <alternativeName>
        <fullName evidence="20">RING-type E3 ubiquitin transferase UBR7</fullName>
    </alternativeName>
</protein>
<feature type="domain" description="UBR-type" evidence="23">
    <location>
        <begin position="48"/>
        <end position="124"/>
    </location>
</feature>
<comment type="catalytic activity">
    <reaction evidence="1">
        <text>S-ubiquitinyl-[E2 ubiquitin-conjugating enzyme]-L-cysteine + [acceptor protein]-L-lysine = [E2 ubiquitin-conjugating enzyme]-L-cysteine + N(6)-ubiquitinyl-[acceptor protein]-L-lysine.</text>
        <dbReference type="EC" id="2.3.2.27"/>
    </reaction>
</comment>
<comment type="caution">
    <text evidence="24">The sequence shown here is derived from an EMBL/GenBank/DDBJ whole genome shotgun (WGS) entry which is preliminary data.</text>
</comment>
<evidence type="ECO:0000256" key="4">
    <source>
        <dbReference type="ARBA" id="ARBA00012483"/>
    </source>
</evidence>
<evidence type="ECO:0000256" key="1">
    <source>
        <dbReference type="ARBA" id="ARBA00000900"/>
    </source>
</evidence>
<dbReference type="Pfam" id="PF02207">
    <property type="entry name" value="zf-UBR"/>
    <property type="match status" value="1"/>
</dbReference>
<evidence type="ECO:0000256" key="14">
    <source>
        <dbReference type="ARBA" id="ARBA00023069"/>
    </source>
</evidence>
<keyword evidence="12" id="KW-0862">Zinc</keyword>
<dbReference type="EC" id="2.3.2.27" evidence="4"/>
<dbReference type="SMART" id="SM00396">
    <property type="entry name" value="ZnF_UBR1"/>
    <property type="match status" value="1"/>
</dbReference>
<dbReference type="AlphaFoldDB" id="A0ABD1DX39"/>
<keyword evidence="16" id="KW-0966">Cell projection</keyword>
<evidence type="ECO:0000256" key="18">
    <source>
        <dbReference type="ARBA" id="ARBA00071060"/>
    </source>
</evidence>
<keyword evidence="15" id="KW-0206">Cytoskeleton</keyword>
<feature type="zinc finger region" description="UBR-type" evidence="21">
    <location>
        <begin position="48"/>
        <end position="124"/>
    </location>
</feature>
<dbReference type="PANTHER" id="PTHR13513">
    <property type="entry name" value="E3 UBIQUITIN-PROTEIN LIGASE UBR7"/>
    <property type="match status" value="1"/>
</dbReference>
<dbReference type="InterPro" id="IPR003126">
    <property type="entry name" value="Znf_UBR"/>
</dbReference>
<evidence type="ECO:0000256" key="17">
    <source>
        <dbReference type="ARBA" id="ARBA00055627"/>
    </source>
</evidence>
<dbReference type="Gene3D" id="3.30.40.10">
    <property type="entry name" value="Zinc/RING finger domain, C3HC4 (zinc finger)"/>
    <property type="match status" value="1"/>
</dbReference>
<evidence type="ECO:0000256" key="11">
    <source>
        <dbReference type="ARBA" id="ARBA00022786"/>
    </source>
</evidence>
<dbReference type="SUPFAM" id="SSF57903">
    <property type="entry name" value="FYVE/PHD zinc finger"/>
    <property type="match status" value="1"/>
</dbReference>
<keyword evidence="11" id="KW-0833">Ubl conjugation pathway</keyword>
<keyword evidence="5" id="KW-0963">Cytoplasm</keyword>
<dbReference type="Proteomes" id="UP001562425">
    <property type="component" value="Unassembled WGS sequence"/>
</dbReference>
<dbReference type="GO" id="GO:0061630">
    <property type="term" value="F:ubiquitin protein ligase activity"/>
    <property type="evidence" value="ECO:0007669"/>
    <property type="project" value="UniProtKB-EC"/>
</dbReference>
<evidence type="ECO:0000256" key="13">
    <source>
        <dbReference type="ARBA" id="ARBA00022843"/>
    </source>
</evidence>
<keyword evidence="13" id="KW-0832">Ubl conjugation</keyword>
<dbReference type="InterPro" id="IPR011011">
    <property type="entry name" value="Znf_FYVE_PHD"/>
</dbReference>
<reference evidence="24 25" key="1">
    <citation type="submission" date="2024-05" db="EMBL/GenBank/DDBJ databases">
        <title>Culex pipiens pipiens assembly and annotation.</title>
        <authorList>
            <person name="Alout H."/>
            <person name="Durand T."/>
        </authorList>
    </citation>
    <scope>NUCLEOTIDE SEQUENCE [LARGE SCALE GENOMIC DNA]</scope>
    <source>
        <strain evidence="24">HA-2024</strain>
        <tissue evidence="24">Whole body</tissue>
    </source>
</reference>
<evidence type="ECO:0000256" key="12">
    <source>
        <dbReference type="ARBA" id="ARBA00022833"/>
    </source>
</evidence>
<dbReference type="GO" id="GO:0005930">
    <property type="term" value="C:axoneme"/>
    <property type="evidence" value="ECO:0007669"/>
    <property type="project" value="UniProtKB-SubCell"/>
</dbReference>
<keyword evidence="8" id="KW-0808">Transferase</keyword>
<dbReference type="GO" id="GO:0008270">
    <property type="term" value="F:zinc ion binding"/>
    <property type="evidence" value="ECO:0007669"/>
    <property type="project" value="UniProtKB-KW"/>
</dbReference>
<keyword evidence="10" id="KW-0863">Zinc-finger</keyword>
<evidence type="ECO:0000256" key="16">
    <source>
        <dbReference type="ARBA" id="ARBA00023273"/>
    </source>
</evidence>
<comment type="subcellular location">
    <subcellularLocation>
        <location evidence="2">Cytoplasm</location>
        <location evidence="2">Cytoskeleton</location>
        <location evidence="2">Cilium axoneme</location>
    </subcellularLocation>
</comment>
<dbReference type="CDD" id="cd19677">
    <property type="entry name" value="UBR-box_UBR7"/>
    <property type="match status" value="1"/>
</dbReference>
<evidence type="ECO:0000256" key="10">
    <source>
        <dbReference type="ARBA" id="ARBA00022771"/>
    </source>
</evidence>
<sequence length="681" mass="78145">MDSKENATASSGGSSKLDESSVTMLDVLNEQNELEAESDAVLGGSDEKNCTYALGYIGRQALYACVTCSPESVVGEEKRAGVCLACSYQCHEGHELVELYTKRNFRCDCGGKRMPDVRCKLDPIKLDENEGNQYNQNFGGLYCTCHRPYPDPEDTVPDEMIQCVVCEDWYHTRHLENDEPKNSKDYAEMVCHLCMERVVPLRNYVGKLEDCNRTLLNETVQLDVTGLDDSVATAADTSVAPSESEEDLNESKRIKLDICTKPAPEDGDKAYKKGATFWHDGWRKQLCRCTECMECYRKLKVEFLLDEKDTVQWYEDNGRAKREENGSTYEQGMQMWNKMGRVQQVEILSGYNLMKDRLASFLDTFVTNQQVVTEKDIKEFFEKLNKERRETNMAPPSSCLMNLSTLFDHAPYLSYAFRTLSNDEALKLGHSLRTLQRAQRLRSVYFLGRLEGHDADYFLAFGCAERELFVGRKLFYSQNLHEWFLLLEPKQWDHCWDKIDAPFRGDPAYRMEVDLGPSFALDEDLVPVEGERIRFEVKEQNRLWFIVSRILQEAALVPRGVLYHDTDGNCVINPYFGGISTEASLILNNYLHFREPRADPAVNLGKQDECSYFMDVFDPADDVVPKEGSFVVRRDVGRDVFVLNSMHWPGMVNFHRANTGAVYGFFYFGDGRKNWELPFKL</sequence>
<keyword evidence="25" id="KW-1185">Reference proteome</keyword>
<comment type="pathway">
    <text evidence="3">Protein modification; protein ubiquitination.</text>
</comment>
<evidence type="ECO:0000313" key="24">
    <source>
        <dbReference type="EMBL" id="KAL1404222.1"/>
    </source>
</evidence>
<evidence type="ECO:0000256" key="15">
    <source>
        <dbReference type="ARBA" id="ARBA00023212"/>
    </source>
</evidence>
<evidence type="ECO:0000256" key="7">
    <source>
        <dbReference type="ARBA" id="ARBA00022553"/>
    </source>
</evidence>
<dbReference type="PANTHER" id="PTHR13513:SF9">
    <property type="entry name" value="E3 UBIQUITIN-PROTEIN LIGASE UBR7-RELATED"/>
    <property type="match status" value="1"/>
</dbReference>
<name>A0ABD1DX39_CULPP</name>
<evidence type="ECO:0000256" key="20">
    <source>
        <dbReference type="ARBA" id="ARBA00083573"/>
    </source>
</evidence>
<feature type="region of interest" description="Disordered" evidence="22">
    <location>
        <begin position="1"/>
        <end position="20"/>
    </location>
</feature>
<proteinExistence type="predicted"/>
<dbReference type="FunFam" id="3.30.40.10:FF:000183">
    <property type="entry name" value="putative E3 ubiquitin-protein ligase UBR7"/>
    <property type="match status" value="1"/>
</dbReference>
<dbReference type="Pfam" id="PF04712">
    <property type="entry name" value="Radial_spoke"/>
    <property type="match status" value="1"/>
</dbReference>
<evidence type="ECO:0000256" key="5">
    <source>
        <dbReference type="ARBA" id="ARBA00022490"/>
    </source>
</evidence>
<evidence type="ECO:0000256" key="8">
    <source>
        <dbReference type="ARBA" id="ARBA00022679"/>
    </source>
</evidence>
<evidence type="ECO:0000256" key="22">
    <source>
        <dbReference type="SAM" id="MobiDB-lite"/>
    </source>
</evidence>
<accession>A0ABD1DX39</accession>
<evidence type="ECO:0000256" key="19">
    <source>
        <dbReference type="ARBA" id="ARBA00078314"/>
    </source>
</evidence>
<evidence type="ECO:0000256" key="6">
    <source>
        <dbReference type="ARBA" id="ARBA00022499"/>
    </source>
</evidence>
<dbReference type="InterPro" id="IPR013083">
    <property type="entry name" value="Znf_RING/FYVE/PHD"/>
</dbReference>
<dbReference type="InterPro" id="IPR040204">
    <property type="entry name" value="UBR7"/>
</dbReference>
<evidence type="ECO:0000313" key="25">
    <source>
        <dbReference type="Proteomes" id="UP001562425"/>
    </source>
</evidence>
<evidence type="ECO:0000256" key="21">
    <source>
        <dbReference type="PROSITE-ProRule" id="PRU00508"/>
    </source>
</evidence>
<comment type="function">
    <text evidence="17">E3 ubiquitin-protein ligase which is a component of the N-end rule pathway. Recognizes and binds to proteins bearing specific N-terminal residues that are destabilizing according to the N-end rule, leading to their ubiquitination and subsequent degradation.</text>
</comment>
<keyword evidence="14" id="KW-0969">Cilium</keyword>
<evidence type="ECO:0000256" key="3">
    <source>
        <dbReference type="ARBA" id="ARBA00004906"/>
    </source>
</evidence>
<gene>
    <name evidence="24" type="ORF">pipiens_005428</name>
</gene>
<keyword evidence="7" id="KW-0597">Phosphoprotein</keyword>
<evidence type="ECO:0000256" key="2">
    <source>
        <dbReference type="ARBA" id="ARBA00004430"/>
    </source>
</evidence>
<dbReference type="InterPro" id="IPR006802">
    <property type="entry name" value="Radial_spoke"/>
</dbReference>
<evidence type="ECO:0000256" key="9">
    <source>
        <dbReference type="ARBA" id="ARBA00022723"/>
    </source>
</evidence>
<evidence type="ECO:0000259" key="23">
    <source>
        <dbReference type="PROSITE" id="PS51157"/>
    </source>
</evidence>
<keyword evidence="6" id="KW-1017">Isopeptide bond</keyword>